<comment type="subcellular location">
    <subcellularLocation>
        <location evidence="1">Cell membrane</location>
        <topology evidence="1">Multi-pass membrane protein</topology>
    </subcellularLocation>
</comment>
<keyword evidence="3" id="KW-1003">Cell membrane</keyword>
<evidence type="ECO:0000256" key="4">
    <source>
        <dbReference type="ARBA" id="ARBA00022692"/>
    </source>
</evidence>
<evidence type="ECO:0000256" key="5">
    <source>
        <dbReference type="ARBA" id="ARBA00022989"/>
    </source>
</evidence>
<dbReference type="PANTHER" id="PTHR34040">
    <property type="entry name" value="FLAGELLAR BIOSYNTHETIC PROTEIN FLIQ"/>
    <property type="match status" value="1"/>
</dbReference>
<feature type="transmembrane region" description="Helical" evidence="7">
    <location>
        <begin position="59"/>
        <end position="78"/>
    </location>
</feature>
<gene>
    <name evidence="8" type="ORF">D9V78_00290</name>
</gene>
<evidence type="ECO:0000256" key="3">
    <source>
        <dbReference type="ARBA" id="ARBA00022475"/>
    </source>
</evidence>
<dbReference type="PANTHER" id="PTHR34040:SF2">
    <property type="entry name" value="FLAGELLAR BIOSYNTHETIC PROTEIN FLIQ"/>
    <property type="match status" value="1"/>
</dbReference>
<evidence type="ECO:0000256" key="7">
    <source>
        <dbReference type="SAM" id="Phobius"/>
    </source>
</evidence>
<evidence type="ECO:0000256" key="1">
    <source>
        <dbReference type="ARBA" id="ARBA00004651"/>
    </source>
</evidence>
<accession>A0A4D6Y9K1</accession>
<comment type="similarity">
    <text evidence="2">Belongs to the FliQ/MopD/SpaQ family.</text>
</comment>
<dbReference type="EMBL" id="CP032999">
    <property type="protein sequence ID" value="QCI25862.1"/>
    <property type="molecule type" value="Genomic_DNA"/>
</dbReference>
<sequence>MKVFMQPVFLENLFYESLKLLCFISLPILLSLLFVGLFFNIFQKITSINEQALSFVPKIITICLIFTFFGAWILNLIVHYMEYVFNNISSAIFCTL</sequence>
<evidence type="ECO:0000256" key="6">
    <source>
        <dbReference type="ARBA" id="ARBA00023136"/>
    </source>
</evidence>
<dbReference type="InterPro" id="IPR002191">
    <property type="entry name" value="Bac_export_3"/>
</dbReference>
<feature type="transmembrane region" description="Helical" evidence="7">
    <location>
        <begin position="20"/>
        <end position="39"/>
    </location>
</feature>
<reference evidence="8 9" key="1">
    <citation type="submission" date="2018-10" db="EMBL/GenBank/DDBJ databases">
        <title>Comparative functional genomics of the obligate endosymbiont Buchnera aphidicola.</title>
        <authorList>
            <person name="Chong R.A."/>
        </authorList>
    </citation>
    <scope>NUCLEOTIDE SEQUENCE [LARGE SCALE GENOMIC DNA]</scope>
    <source>
        <strain evidence="8 9">Ska</strain>
    </source>
</reference>
<evidence type="ECO:0000256" key="2">
    <source>
        <dbReference type="ARBA" id="ARBA00006156"/>
    </source>
</evidence>
<dbReference type="AlphaFoldDB" id="A0A4D6Y9K1"/>
<dbReference type="Proteomes" id="UP000298685">
    <property type="component" value="Chromosome"/>
</dbReference>
<evidence type="ECO:0000313" key="9">
    <source>
        <dbReference type="Proteomes" id="UP000298685"/>
    </source>
</evidence>
<dbReference type="PIRSF" id="PIRSF004669">
    <property type="entry name" value="FliQ"/>
    <property type="match status" value="1"/>
</dbReference>
<dbReference type="PRINTS" id="PR00952">
    <property type="entry name" value="TYPE3IMQPROT"/>
</dbReference>
<evidence type="ECO:0000313" key="8">
    <source>
        <dbReference type="EMBL" id="QCI25862.1"/>
    </source>
</evidence>
<dbReference type="Pfam" id="PF01313">
    <property type="entry name" value="Bac_export_3"/>
    <property type="match status" value="1"/>
</dbReference>
<protein>
    <submittedName>
        <fullName evidence="8">EscS/YscS/HrcS family type III secretion system export apparatus protein</fullName>
    </submittedName>
</protein>
<proteinExistence type="inferred from homology"/>
<organism evidence="8 9">
    <name type="scientific">Buchnera aphidicola</name>
    <name type="common">Sarucallis kahawaluokalani</name>
    <dbReference type="NCBI Taxonomy" id="1241878"/>
    <lineage>
        <taxon>Bacteria</taxon>
        <taxon>Pseudomonadati</taxon>
        <taxon>Pseudomonadota</taxon>
        <taxon>Gammaproteobacteria</taxon>
        <taxon>Enterobacterales</taxon>
        <taxon>Erwiniaceae</taxon>
        <taxon>Buchnera</taxon>
    </lineage>
</organism>
<keyword evidence="6 7" id="KW-0472">Membrane</keyword>
<name>A0A4D6Y9K1_9GAMM</name>
<dbReference type="GO" id="GO:0009306">
    <property type="term" value="P:protein secretion"/>
    <property type="evidence" value="ECO:0007669"/>
    <property type="project" value="InterPro"/>
</dbReference>
<keyword evidence="5 7" id="KW-1133">Transmembrane helix</keyword>
<keyword evidence="4 7" id="KW-0812">Transmembrane</keyword>
<dbReference type="GO" id="GO:0005886">
    <property type="term" value="C:plasma membrane"/>
    <property type="evidence" value="ECO:0007669"/>
    <property type="project" value="UniProtKB-SubCell"/>
</dbReference>